<evidence type="ECO:0000313" key="1">
    <source>
        <dbReference type="EMBL" id="JAD16611.1"/>
    </source>
</evidence>
<organism evidence="1">
    <name type="scientific">Arundo donax</name>
    <name type="common">Giant reed</name>
    <name type="synonym">Donax arundinaceus</name>
    <dbReference type="NCBI Taxonomy" id="35708"/>
    <lineage>
        <taxon>Eukaryota</taxon>
        <taxon>Viridiplantae</taxon>
        <taxon>Streptophyta</taxon>
        <taxon>Embryophyta</taxon>
        <taxon>Tracheophyta</taxon>
        <taxon>Spermatophyta</taxon>
        <taxon>Magnoliopsida</taxon>
        <taxon>Liliopsida</taxon>
        <taxon>Poales</taxon>
        <taxon>Poaceae</taxon>
        <taxon>PACMAD clade</taxon>
        <taxon>Arundinoideae</taxon>
        <taxon>Arundineae</taxon>
        <taxon>Arundo</taxon>
    </lineage>
</organism>
<protein>
    <submittedName>
        <fullName evidence="1">Uncharacterized protein</fullName>
    </submittedName>
</protein>
<reference evidence="1" key="2">
    <citation type="journal article" date="2015" name="Data Brief">
        <title>Shoot transcriptome of the giant reed, Arundo donax.</title>
        <authorList>
            <person name="Barrero R.A."/>
            <person name="Guerrero F.D."/>
            <person name="Moolhuijzen P."/>
            <person name="Goolsby J.A."/>
            <person name="Tidwell J."/>
            <person name="Bellgard S.E."/>
            <person name="Bellgard M.I."/>
        </authorList>
    </citation>
    <scope>NUCLEOTIDE SEQUENCE</scope>
    <source>
        <tissue evidence="1">Shoot tissue taken approximately 20 cm above the soil surface</tissue>
    </source>
</reference>
<proteinExistence type="predicted"/>
<accession>A0A0A9U6V2</accession>
<sequence>MVTSYQYYDYFFLFFWLCLLPKRLSLFNRISHFQYQDVDQFIMGSLTMHLSCYESWQSSTTS</sequence>
<dbReference type="EMBL" id="GBRH01281284">
    <property type="protein sequence ID" value="JAD16611.1"/>
    <property type="molecule type" value="Transcribed_RNA"/>
</dbReference>
<name>A0A0A9U6V2_ARUDO</name>
<dbReference type="AlphaFoldDB" id="A0A0A9U6V2"/>
<reference evidence="1" key="1">
    <citation type="submission" date="2014-09" db="EMBL/GenBank/DDBJ databases">
        <authorList>
            <person name="Magalhaes I.L.F."/>
            <person name="Oliveira U."/>
            <person name="Santos F.R."/>
            <person name="Vidigal T.H.D.A."/>
            <person name="Brescovit A.D."/>
            <person name="Santos A.J."/>
        </authorList>
    </citation>
    <scope>NUCLEOTIDE SEQUENCE</scope>
    <source>
        <tissue evidence="1">Shoot tissue taken approximately 20 cm above the soil surface</tissue>
    </source>
</reference>